<keyword evidence="3" id="KW-1185">Reference proteome</keyword>
<protein>
    <submittedName>
        <fullName evidence="2">GNAT family N-acetyltransferase</fullName>
        <ecNumber evidence="2">2.3.1.-</ecNumber>
    </submittedName>
</protein>
<dbReference type="RefSeq" id="WP_345400451.1">
    <property type="nucleotide sequence ID" value="NZ_BAABHG010000011.1"/>
</dbReference>
<feature type="domain" description="BioF2-like acetyltransferase" evidence="1">
    <location>
        <begin position="181"/>
        <end position="325"/>
    </location>
</feature>
<dbReference type="InterPro" id="IPR038740">
    <property type="entry name" value="BioF2-like_GNAT_dom"/>
</dbReference>
<dbReference type="EMBL" id="JBHUKU010000021">
    <property type="protein sequence ID" value="MFD2463525.1"/>
    <property type="molecule type" value="Genomic_DNA"/>
</dbReference>
<dbReference type="GO" id="GO:0016746">
    <property type="term" value="F:acyltransferase activity"/>
    <property type="evidence" value="ECO:0007669"/>
    <property type="project" value="UniProtKB-KW"/>
</dbReference>
<sequence>MRFEFHDPRVDPAPARWPEFCRDARLHPVWDYELMGVEAWGARNPQLLVVAAEGDALVAAMSVLVCRPRLAPRFAPRPGRRSLRPVWAEVYQPWLSGYPGIVFAPGFPAADRAALTRAFERQLGRRLGPGLLGVLYRAIGEDFAEQVGGRGRVIRRAEPTAVLENLRFESEEDWIGTLPARRRSGLRRRRRRIAEDPGLVVRGGPGRDDVDGAEVAALIRAHRDRYGKLKLDTRTMPSAGFLHRFVRRPDVHTLTYRDTEGRLLAVNTLLDHPDSLSLQHWAALPLDERGRGAGLYFDSYVRAVRLLAQRGAKELSAGRGMSELKQELGFQPRPLYAAAAPRPVLGR</sequence>
<evidence type="ECO:0000259" key="1">
    <source>
        <dbReference type="Pfam" id="PF13480"/>
    </source>
</evidence>
<comment type="caution">
    <text evidence="2">The sequence shown here is derived from an EMBL/GenBank/DDBJ whole genome shotgun (WGS) entry which is preliminary data.</text>
</comment>
<name>A0ABW5GRQ3_9PSEU</name>
<keyword evidence="2" id="KW-0012">Acyltransferase</keyword>
<organism evidence="2 3">
    <name type="scientific">Amycolatopsis samaneae</name>
    <dbReference type="NCBI Taxonomy" id="664691"/>
    <lineage>
        <taxon>Bacteria</taxon>
        <taxon>Bacillati</taxon>
        <taxon>Actinomycetota</taxon>
        <taxon>Actinomycetes</taxon>
        <taxon>Pseudonocardiales</taxon>
        <taxon>Pseudonocardiaceae</taxon>
        <taxon>Amycolatopsis</taxon>
    </lineage>
</organism>
<dbReference type="EC" id="2.3.1.-" evidence="2"/>
<accession>A0ABW5GRQ3</accession>
<reference evidence="3" key="1">
    <citation type="journal article" date="2019" name="Int. J. Syst. Evol. Microbiol.">
        <title>The Global Catalogue of Microorganisms (GCM) 10K type strain sequencing project: providing services to taxonomists for standard genome sequencing and annotation.</title>
        <authorList>
            <consortium name="The Broad Institute Genomics Platform"/>
            <consortium name="The Broad Institute Genome Sequencing Center for Infectious Disease"/>
            <person name="Wu L."/>
            <person name="Ma J."/>
        </authorList>
    </citation>
    <scope>NUCLEOTIDE SEQUENCE [LARGE SCALE GENOMIC DNA]</scope>
    <source>
        <strain evidence="3">CGMCC 4.7643</strain>
    </source>
</reference>
<gene>
    <name evidence="2" type="ORF">ACFSYJ_33270</name>
</gene>
<evidence type="ECO:0000313" key="3">
    <source>
        <dbReference type="Proteomes" id="UP001597419"/>
    </source>
</evidence>
<proteinExistence type="predicted"/>
<evidence type="ECO:0000313" key="2">
    <source>
        <dbReference type="EMBL" id="MFD2463525.1"/>
    </source>
</evidence>
<dbReference type="SUPFAM" id="SSF55729">
    <property type="entry name" value="Acyl-CoA N-acyltransferases (Nat)"/>
    <property type="match status" value="1"/>
</dbReference>
<dbReference type="Pfam" id="PF13480">
    <property type="entry name" value="Acetyltransf_6"/>
    <property type="match status" value="1"/>
</dbReference>
<dbReference type="InterPro" id="IPR016181">
    <property type="entry name" value="Acyl_CoA_acyltransferase"/>
</dbReference>
<keyword evidence="2" id="KW-0808">Transferase</keyword>
<dbReference type="Proteomes" id="UP001597419">
    <property type="component" value="Unassembled WGS sequence"/>
</dbReference>